<dbReference type="EMBL" id="CAJFCJ010000013">
    <property type="protein sequence ID" value="CAD5121013.1"/>
    <property type="molecule type" value="Genomic_DNA"/>
</dbReference>
<feature type="compositionally biased region" description="Low complexity" evidence="2">
    <location>
        <begin position="812"/>
        <end position="823"/>
    </location>
</feature>
<evidence type="ECO:0000256" key="1">
    <source>
        <dbReference type="SAM" id="Coils"/>
    </source>
</evidence>
<organism evidence="3 4">
    <name type="scientific">Dimorphilus gyrociliatus</name>
    <dbReference type="NCBI Taxonomy" id="2664684"/>
    <lineage>
        <taxon>Eukaryota</taxon>
        <taxon>Metazoa</taxon>
        <taxon>Spiralia</taxon>
        <taxon>Lophotrochozoa</taxon>
        <taxon>Annelida</taxon>
        <taxon>Polychaeta</taxon>
        <taxon>Polychaeta incertae sedis</taxon>
        <taxon>Dinophilidae</taxon>
        <taxon>Dimorphilus</taxon>
    </lineage>
</organism>
<dbReference type="Proteomes" id="UP000549394">
    <property type="component" value="Unassembled WGS sequence"/>
</dbReference>
<proteinExistence type="predicted"/>
<feature type="region of interest" description="Disordered" evidence="2">
    <location>
        <begin position="804"/>
        <end position="823"/>
    </location>
</feature>
<accession>A0A7I8VXQ1</accession>
<name>A0A7I8VXQ1_9ANNE</name>
<dbReference type="AlphaFoldDB" id="A0A7I8VXQ1"/>
<sequence>MAGIIKNQILKQLSRFAKNLSPDKIHISTLKGQGELSNLELDENVLTHVLDLPSWVMIKSASVNRVAIKIQWTKLKSAPICLYLDEVHVDMQTCETLRPQNTTPMYQMAQGRYGLTESIVDGMTVSINSVIVNFLSPTFHASIQISRILVDSVTPLWARADDLRQTRLKDEARTQVIIFKQARWQTLRIEANALLDSALTTPLRLISNQAKLRITLKKRMSDCQMISSKLQLHLDDLLWVLTDTQLKAAIIFGISLKQLIDKARTENVRMTDNKDISINRVKDKRKLNDRDRAFIKHDPRHTSYHVYTGRVDVHLCDESDAAITGAAMQLSLFRMEVHFQPYHKAGAERTWWAGYDENMAARYEWASDLLDNFRQQLDLVKDCLKIADCKDKLLEYGLIFKLEDFAIYRVSTPHQTRSASKKFIMSDKKQLLLPSDMSSLHFDFTEYFYSDPQQYYPVPPSNLYAVFNPIKVKLDYLSILWLHSFVLGLLNNLTSKTEKTKPTESAHYNIKLTSLMPRIILRAGPSETTENQRERPHAVQIQASRIVLTNVQLEAKTSLQQLASTLRSFKDASLFCSRTFPNHVSDMICLPPVFEDHVQKSADLFFDSSINDVLAGRRLPPNGNVNLRTNSLHTKSNRDLWCLHIEQIWAEFIGVLSSPRRPVNFVEAFPVTIWLTMPNAQTSHQNYADYSFLFNISHKIAVELNHYQYLFLLRLLEAIKDTQDKLLKAAQTTSKSSSSTVSLSAIVREIELAFVCPRIPELPPSYLDAPEDYEADRTGLKAVYDSVDAKRHVEDGNDMETLDNAVSSQHNSTPMSSSRTSTRLPLEDDIDDVSSVRSGSDADDEYVQKVLNGIVEPAFISTRRMSTSSDGTVSIGEEALDDNASVTSSIDRFKSIASISAIRILGAQLAVHNRSDTFVVAVTVDHVVPREYGNVSVDSFQAKIINATSNRGAEADNFLPKRNEPPVKLRYQDSALNIQICDLDLKISNSSVTNLGDLFEDEVLTEKVFPVKIIIDRVKLTLLNDRPPTYMDTSPGAAPLDLNISHAVITRTEDRILNINSMNNDMTDLRRRFNSLIDKHQTEVAHMLNDITHLKEDNSALRGRLFHLEHVLATIGKKLNMRNDVSRPLSEQLLYRIDRLQQDGAAAVQQLANTTTRVNRLQNERDQLARELEQKQ</sequence>
<protein>
    <submittedName>
        <fullName evidence="3">DgyrCDS9556</fullName>
    </submittedName>
</protein>
<keyword evidence="1" id="KW-0175">Coiled coil</keyword>
<dbReference type="PANTHER" id="PTHR22774">
    <property type="entry name" value="CHOREIN N-TERMINAL DOMAIN-CONTAINING PROTEIN"/>
    <property type="match status" value="1"/>
</dbReference>
<keyword evidence="4" id="KW-1185">Reference proteome</keyword>
<dbReference type="Pfam" id="PF24917">
    <property type="entry name" value="BLTP3A_B"/>
    <property type="match status" value="3"/>
</dbReference>
<evidence type="ECO:0000313" key="3">
    <source>
        <dbReference type="EMBL" id="CAD5121013.1"/>
    </source>
</evidence>
<feature type="coiled-coil region" evidence="1">
    <location>
        <begin position="1059"/>
        <end position="1097"/>
    </location>
</feature>
<evidence type="ECO:0000256" key="2">
    <source>
        <dbReference type="SAM" id="MobiDB-lite"/>
    </source>
</evidence>
<dbReference type="OrthoDB" id="43807at2759"/>
<evidence type="ECO:0000313" key="4">
    <source>
        <dbReference type="Proteomes" id="UP000549394"/>
    </source>
</evidence>
<reference evidence="3 4" key="1">
    <citation type="submission" date="2020-08" db="EMBL/GenBank/DDBJ databases">
        <authorList>
            <person name="Hejnol A."/>
        </authorList>
    </citation>
    <scope>NUCLEOTIDE SEQUENCE [LARGE SCALE GENOMIC DNA]</scope>
</reference>
<dbReference type="PANTHER" id="PTHR22774:SF11">
    <property type="entry name" value="CHOREIN N-TERMINAL DOMAIN-CONTAINING PROTEIN"/>
    <property type="match status" value="1"/>
</dbReference>
<comment type="caution">
    <text evidence="3">The sequence shown here is derived from an EMBL/GenBank/DDBJ whole genome shotgun (WGS) entry which is preliminary data.</text>
</comment>
<dbReference type="InterPro" id="IPR026728">
    <property type="entry name" value="BLTP3A/B"/>
</dbReference>
<gene>
    <name evidence="3" type="ORF">DGYR_LOCUS9016</name>
</gene>